<keyword evidence="3" id="KW-1185">Reference proteome</keyword>
<feature type="transmembrane region" description="Helical" evidence="1">
    <location>
        <begin position="100"/>
        <end position="121"/>
    </location>
</feature>
<feature type="transmembrane region" description="Helical" evidence="1">
    <location>
        <begin position="12"/>
        <end position="32"/>
    </location>
</feature>
<dbReference type="OrthoDB" id="3788217at2759"/>
<reference evidence="2" key="1">
    <citation type="journal article" date="2020" name="Stud. Mycol.">
        <title>101 Dothideomycetes genomes: a test case for predicting lifestyles and emergence of pathogens.</title>
        <authorList>
            <person name="Haridas S."/>
            <person name="Albert R."/>
            <person name="Binder M."/>
            <person name="Bloem J."/>
            <person name="Labutti K."/>
            <person name="Salamov A."/>
            <person name="Andreopoulos B."/>
            <person name="Baker S."/>
            <person name="Barry K."/>
            <person name="Bills G."/>
            <person name="Bluhm B."/>
            <person name="Cannon C."/>
            <person name="Castanera R."/>
            <person name="Culley D."/>
            <person name="Daum C."/>
            <person name="Ezra D."/>
            <person name="Gonzalez J."/>
            <person name="Henrissat B."/>
            <person name="Kuo A."/>
            <person name="Liang C."/>
            <person name="Lipzen A."/>
            <person name="Lutzoni F."/>
            <person name="Magnuson J."/>
            <person name="Mondo S."/>
            <person name="Nolan M."/>
            <person name="Ohm R."/>
            <person name="Pangilinan J."/>
            <person name="Park H.-J."/>
            <person name="Ramirez L."/>
            <person name="Alfaro M."/>
            <person name="Sun H."/>
            <person name="Tritt A."/>
            <person name="Yoshinaga Y."/>
            <person name="Zwiers L.-H."/>
            <person name="Turgeon B."/>
            <person name="Goodwin S."/>
            <person name="Spatafora J."/>
            <person name="Crous P."/>
            <person name="Grigoriev I."/>
        </authorList>
    </citation>
    <scope>NUCLEOTIDE SEQUENCE</scope>
    <source>
        <strain evidence="2">CBS 119925</strain>
    </source>
</reference>
<dbReference type="Proteomes" id="UP000799440">
    <property type="component" value="Unassembled WGS sequence"/>
</dbReference>
<keyword evidence="1" id="KW-0812">Transmembrane</keyword>
<dbReference type="EMBL" id="MU006580">
    <property type="protein sequence ID" value="KAF2745898.1"/>
    <property type="molecule type" value="Genomic_DNA"/>
</dbReference>
<evidence type="ECO:0000256" key="1">
    <source>
        <dbReference type="SAM" id="Phobius"/>
    </source>
</evidence>
<accession>A0A6A6V5P5</accession>
<feature type="transmembrane region" description="Helical" evidence="1">
    <location>
        <begin position="73"/>
        <end position="94"/>
    </location>
</feature>
<dbReference type="AlphaFoldDB" id="A0A6A6V5P5"/>
<proteinExistence type="predicted"/>
<keyword evidence="1" id="KW-1133">Transmembrane helix</keyword>
<keyword evidence="1" id="KW-0472">Membrane</keyword>
<protein>
    <submittedName>
        <fullName evidence="2">Uncharacterized protein</fullName>
    </submittedName>
</protein>
<name>A0A6A6V5P5_9PLEO</name>
<evidence type="ECO:0000313" key="2">
    <source>
        <dbReference type="EMBL" id="KAF2745898.1"/>
    </source>
</evidence>
<sequence>MLYQQSQSYRFRFALAIFCLTTIILIFSSVYAQQLLKAPTEADAFSFVFSPEEAIASGLAAKGPSRNVIVPMYAAPPLLTLVWTSIDVALYWIAPHWKPIAYGVISTSVIILGWIVTTVFWTQCHVGNNGMEPMWTSELCAILLAM</sequence>
<evidence type="ECO:0000313" key="3">
    <source>
        <dbReference type="Proteomes" id="UP000799440"/>
    </source>
</evidence>
<organism evidence="2 3">
    <name type="scientific">Sporormia fimetaria CBS 119925</name>
    <dbReference type="NCBI Taxonomy" id="1340428"/>
    <lineage>
        <taxon>Eukaryota</taxon>
        <taxon>Fungi</taxon>
        <taxon>Dikarya</taxon>
        <taxon>Ascomycota</taxon>
        <taxon>Pezizomycotina</taxon>
        <taxon>Dothideomycetes</taxon>
        <taxon>Pleosporomycetidae</taxon>
        <taxon>Pleosporales</taxon>
        <taxon>Sporormiaceae</taxon>
        <taxon>Sporormia</taxon>
    </lineage>
</organism>
<gene>
    <name evidence="2" type="ORF">M011DRAFT_478674</name>
</gene>